<reference evidence="2" key="1">
    <citation type="journal article" date="2022" name="bioRxiv">
        <title>Sequencing and chromosome-scale assembly of the giantPleurodeles waltlgenome.</title>
        <authorList>
            <person name="Brown T."/>
            <person name="Elewa A."/>
            <person name="Iarovenko S."/>
            <person name="Subramanian E."/>
            <person name="Araus A.J."/>
            <person name="Petzold A."/>
            <person name="Susuki M."/>
            <person name="Suzuki K.-i.T."/>
            <person name="Hayashi T."/>
            <person name="Toyoda A."/>
            <person name="Oliveira C."/>
            <person name="Osipova E."/>
            <person name="Leigh N.D."/>
            <person name="Simon A."/>
            <person name="Yun M.H."/>
        </authorList>
    </citation>
    <scope>NUCLEOTIDE SEQUENCE</scope>
    <source>
        <strain evidence="2">20211129_DDA</strain>
        <tissue evidence="2">Liver</tissue>
    </source>
</reference>
<organism evidence="2 3">
    <name type="scientific">Pleurodeles waltl</name>
    <name type="common">Iberian ribbed newt</name>
    <dbReference type="NCBI Taxonomy" id="8319"/>
    <lineage>
        <taxon>Eukaryota</taxon>
        <taxon>Metazoa</taxon>
        <taxon>Chordata</taxon>
        <taxon>Craniata</taxon>
        <taxon>Vertebrata</taxon>
        <taxon>Euteleostomi</taxon>
        <taxon>Amphibia</taxon>
        <taxon>Batrachia</taxon>
        <taxon>Caudata</taxon>
        <taxon>Salamandroidea</taxon>
        <taxon>Salamandridae</taxon>
        <taxon>Pleurodelinae</taxon>
        <taxon>Pleurodeles</taxon>
    </lineage>
</organism>
<sequence>MPSNLEYWFSSRPSYLPESREPDPHNTIRRPQLHCPWSPSTAPTTGSASTRRSASTGRAAPNPCRGRQSPQRQQGQKSRGDAVRNDCRSGPRLVPQAAENYLAGQSSRHRRPLSSWSDKYLHPAEKSPSQVSGHLVSMPDIHLPKRLFYGELTEGECTQGGKKKHFKDTLKVFLKSFGFDPDSWETLAQDRPTWRSCISTGATSHKQSRTAEVQKKCDLRKSMGNSLLKFSKPFRT</sequence>
<keyword evidence="3" id="KW-1185">Reference proteome</keyword>
<feature type="compositionally biased region" description="Low complexity" evidence="1">
    <location>
        <begin position="38"/>
        <end position="77"/>
    </location>
</feature>
<evidence type="ECO:0000313" key="2">
    <source>
        <dbReference type="EMBL" id="KAJ1091515.1"/>
    </source>
</evidence>
<protein>
    <submittedName>
        <fullName evidence="2">Uncharacterized protein</fullName>
    </submittedName>
</protein>
<evidence type="ECO:0000313" key="3">
    <source>
        <dbReference type="Proteomes" id="UP001066276"/>
    </source>
</evidence>
<feature type="compositionally biased region" description="Basic and acidic residues" evidence="1">
    <location>
        <begin position="78"/>
        <end position="89"/>
    </location>
</feature>
<accession>A0AAV7LIV3</accession>
<dbReference type="AlphaFoldDB" id="A0AAV7LIV3"/>
<evidence type="ECO:0000256" key="1">
    <source>
        <dbReference type="SAM" id="MobiDB-lite"/>
    </source>
</evidence>
<name>A0AAV7LIV3_PLEWA</name>
<proteinExistence type="predicted"/>
<dbReference type="EMBL" id="JANPWB010000015">
    <property type="protein sequence ID" value="KAJ1091515.1"/>
    <property type="molecule type" value="Genomic_DNA"/>
</dbReference>
<gene>
    <name evidence="2" type="ORF">NDU88_004636</name>
</gene>
<comment type="caution">
    <text evidence="2">The sequence shown here is derived from an EMBL/GenBank/DDBJ whole genome shotgun (WGS) entry which is preliminary data.</text>
</comment>
<dbReference type="Proteomes" id="UP001066276">
    <property type="component" value="Chromosome 11"/>
</dbReference>
<feature type="region of interest" description="Disordered" evidence="1">
    <location>
        <begin position="1"/>
        <end position="91"/>
    </location>
</feature>